<reference evidence="1 2" key="1">
    <citation type="submission" date="2018-08" db="EMBL/GenBank/DDBJ databases">
        <title>A genome reference for cultivated species of the human gut microbiota.</title>
        <authorList>
            <person name="Zou Y."/>
            <person name="Xue W."/>
            <person name="Luo G."/>
        </authorList>
    </citation>
    <scope>NUCLEOTIDE SEQUENCE [LARGE SCALE GENOMIC DNA]</scope>
    <source>
        <strain evidence="1 2">AM37-4AC</strain>
    </source>
</reference>
<evidence type="ECO:0000313" key="1">
    <source>
        <dbReference type="EMBL" id="RHC10335.1"/>
    </source>
</evidence>
<gene>
    <name evidence="1" type="ORF">DW859_02675</name>
</gene>
<organism evidence="1 2">
    <name type="scientific">Blautia obeum</name>
    <dbReference type="NCBI Taxonomy" id="40520"/>
    <lineage>
        <taxon>Bacteria</taxon>
        <taxon>Bacillati</taxon>
        <taxon>Bacillota</taxon>
        <taxon>Clostridia</taxon>
        <taxon>Lachnospirales</taxon>
        <taxon>Lachnospiraceae</taxon>
        <taxon>Blautia</taxon>
    </lineage>
</organism>
<dbReference type="EMBL" id="QSHL01000001">
    <property type="protein sequence ID" value="RHC10335.1"/>
    <property type="molecule type" value="Genomic_DNA"/>
</dbReference>
<sequence length="420" mass="49392">MAVAKEIIDNVRDTKIVDFLRKENVEKNSDELGMDLYIWLGKIIDENRISIEKINKVLFQELEYGDRRLIRIYQLKGTRKIKKEKDWEDFLKKYSCPSMNFNRIVETTLCKDDKIKVAAVKSNISEKIVNKVDILFVYKMYTRSSEETQKFIYSYLPVSVDVKNKILSIKVWNREEGEENNTPIDQIDDIFRKLQKDLQFDTQALESNSQAVLYKMSKALFDDFFRKLPNINEIENKKIEIPQLVNDLLFGIRLQNIENQGNKIAMNTEVIDVKEEMYKLLQQVALYDYLKDHSIKDLLENTDKYISRIRFNDRDNLTASLTSEKGVKCIFDAKTFMCVRNSLDLVESIVAIVVTFTKKRGLLSVKYDASDRRYLNIHVLNNRYYTADDFNKIWELYKKYESGENAIADSVYNENNIAAM</sequence>
<dbReference type="AlphaFoldDB" id="A0A454HLY9"/>
<dbReference type="Proteomes" id="UP000265808">
    <property type="component" value="Unassembled WGS sequence"/>
</dbReference>
<evidence type="ECO:0000313" key="2">
    <source>
        <dbReference type="Proteomes" id="UP000265808"/>
    </source>
</evidence>
<name>A0A454HLY9_9FIRM</name>
<protein>
    <submittedName>
        <fullName evidence="1">Uncharacterized protein</fullName>
    </submittedName>
</protein>
<accession>A0A454HLY9</accession>
<comment type="caution">
    <text evidence="1">The sequence shown here is derived from an EMBL/GenBank/DDBJ whole genome shotgun (WGS) entry which is preliminary data.</text>
</comment>
<dbReference type="RefSeq" id="WP_117996845.1">
    <property type="nucleotide sequence ID" value="NZ_JAAIPT010000017.1"/>
</dbReference>
<proteinExistence type="predicted"/>